<evidence type="ECO:0000313" key="5">
    <source>
        <dbReference type="EMBL" id="AIQ62164.1"/>
    </source>
</evidence>
<sequence>MNEISGTLITVSTLAEDFRTLGVREGMTVLLHSSFKSLGEWVAGGPTAVILALEEALGEEGTLVMPTHSTDLTDPSGWSNPPVPEAWWETIRAEMPPYDPDLTMPRAMGVIPECFRKQSGVKRSAHPLYSFAARGKYAEAVTAGHELAYGLGEHSPLGRLYELDAMVLLLGVGHGNNTSMHLSEHRAAYSGRREITAGAPVSEDGIRRWALFPDLEWNSDDFPGIGEDYERETGGVKHGSVAAAPARLMSQRGIVDYAVRWMERYRS</sequence>
<dbReference type="InterPro" id="IPR003679">
    <property type="entry name" value="Amioglycoside_AcTrfase"/>
</dbReference>
<evidence type="ECO:0000256" key="2">
    <source>
        <dbReference type="ARBA" id="ARBA00022679"/>
    </source>
</evidence>
<proteinExistence type="inferred from homology"/>
<evidence type="ECO:0000313" key="6">
    <source>
        <dbReference type="Proteomes" id="UP000029507"/>
    </source>
</evidence>
<name>A0A089N0F9_9BACL</name>
<gene>
    <name evidence="5" type="ORF">PSTEL_02535</name>
</gene>
<dbReference type="EMBL" id="CP009286">
    <property type="protein sequence ID" value="AIQ62164.1"/>
    <property type="molecule type" value="Genomic_DNA"/>
</dbReference>
<dbReference type="GO" id="GO:0046353">
    <property type="term" value="F:aminoglycoside 3-N-acetyltransferase activity"/>
    <property type="evidence" value="ECO:0007669"/>
    <property type="project" value="UniProtKB-EC"/>
</dbReference>
<dbReference type="KEGG" id="pste:PSTEL_02535"/>
<evidence type="ECO:0000256" key="4">
    <source>
        <dbReference type="RuleBase" id="RU365031"/>
    </source>
</evidence>
<dbReference type="InterPro" id="IPR028345">
    <property type="entry name" value="Antibiotic_NAT-like"/>
</dbReference>
<dbReference type="GO" id="GO:0046677">
    <property type="term" value="P:response to antibiotic"/>
    <property type="evidence" value="ECO:0007669"/>
    <property type="project" value="UniProtKB-KW"/>
</dbReference>
<evidence type="ECO:0000256" key="3">
    <source>
        <dbReference type="ARBA" id="ARBA00023315"/>
    </source>
</evidence>
<keyword evidence="2 4" id="KW-0808">Transferase</keyword>
<keyword evidence="3 4" id="KW-0012">Acyltransferase</keyword>
<dbReference type="EC" id="2.3.1.-" evidence="4"/>
<dbReference type="PANTHER" id="PTHR11104:SF0">
    <property type="entry name" value="SPBETA PROPHAGE-DERIVED AMINOGLYCOSIDE N(3')-ACETYLTRANSFERASE-LIKE PROTEIN YOKD"/>
    <property type="match status" value="1"/>
</dbReference>
<evidence type="ECO:0000256" key="1">
    <source>
        <dbReference type="ARBA" id="ARBA00006383"/>
    </source>
</evidence>
<organism evidence="5 6">
    <name type="scientific">Paenibacillus stellifer</name>
    <dbReference type="NCBI Taxonomy" id="169760"/>
    <lineage>
        <taxon>Bacteria</taxon>
        <taxon>Bacillati</taxon>
        <taxon>Bacillota</taxon>
        <taxon>Bacilli</taxon>
        <taxon>Bacillales</taxon>
        <taxon>Paenibacillaceae</taxon>
        <taxon>Paenibacillus</taxon>
    </lineage>
</organism>
<dbReference type="Proteomes" id="UP000029507">
    <property type="component" value="Chromosome"/>
</dbReference>
<protein>
    <recommendedName>
        <fullName evidence="4">Aminoglycoside N(3)-acetyltransferase</fullName>
        <ecNumber evidence="4">2.3.1.-</ecNumber>
    </recommendedName>
</protein>
<dbReference type="HOGENOM" id="CLU_060091_0_0_9"/>
<comment type="similarity">
    <text evidence="1 4">Belongs to the antibiotic N-acetyltransferase family.</text>
</comment>
<dbReference type="AlphaFoldDB" id="A0A089N0F9"/>
<comment type="catalytic activity">
    <reaction evidence="4">
        <text>a 2-deoxystreptamine antibiotic + acetyl-CoA = an N(3)-acetyl-2-deoxystreptamine antibiotic + CoA + H(+)</text>
        <dbReference type="Rhea" id="RHEA:12665"/>
        <dbReference type="ChEBI" id="CHEBI:15378"/>
        <dbReference type="ChEBI" id="CHEBI:57287"/>
        <dbReference type="ChEBI" id="CHEBI:57288"/>
        <dbReference type="ChEBI" id="CHEBI:57921"/>
        <dbReference type="ChEBI" id="CHEBI:77452"/>
        <dbReference type="EC" id="2.3.1.81"/>
    </reaction>
</comment>
<dbReference type="Pfam" id="PF02522">
    <property type="entry name" value="Antibiotic_NAT"/>
    <property type="match status" value="1"/>
</dbReference>
<dbReference type="OrthoDB" id="7330654at2"/>
<accession>A0A089N0F9</accession>
<keyword evidence="6" id="KW-1185">Reference proteome</keyword>
<reference evidence="5 6" key="1">
    <citation type="submission" date="2014-08" db="EMBL/GenBank/DDBJ databases">
        <title>Comparative genomics of the Paenibacillus odorifer group.</title>
        <authorList>
            <person name="den Bakker H.C."/>
            <person name="Tsai Y.-C."/>
            <person name="Martin N."/>
            <person name="Korlach J."/>
            <person name="Wiedmann M."/>
        </authorList>
    </citation>
    <scope>NUCLEOTIDE SEQUENCE [LARGE SCALE GENOMIC DNA]</scope>
    <source>
        <strain evidence="5 6">DSM 14472</strain>
    </source>
</reference>
<dbReference type="RefSeq" id="WP_038693254.1">
    <property type="nucleotide sequence ID" value="NZ_CP009286.1"/>
</dbReference>
<dbReference type="PANTHER" id="PTHR11104">
    <property type="entry name" value="AMINOGLYCOSIDE N3-ACETYLTRANSFERASE"/>
    <property type="match status" value="1"/>
</dbReference>
<keyword evidence="4" id="KW-0046">Antibiotic resistance</keyword>
<dbReference type="SUPFAM" id="SSF110710">
    <property type="entry name" value="TTHA0583/YokD-like"/>
    <property type="match status" value="1"/>
</dbReference>